<name>A0ABQ6VHF2_9CORY</name>
<accession>A0ABQ6VHF2</accession>
<evidence type="ECO:0000313" key="3">
    <source>
        <dbReference type="EMBL" id="KAB3521054.1"/>
    </source>
</evidence>
<gene>
    <name evidence="3" type="ORF">F8377_07520</name>
</gene>
<dbReference type="EMBL" id="WBZJ01000002">
    <property type="protein sequence ID" value="KAB3521054.1"/>
    <property type="molecule type" value="Genomic_DNA"/>
</dbReference>
<comment type="caution">
    <text evidence="3">The sequence shown here is derived from an EMBL/GenBank/DDBJ whole genome shotgun (WGS) entry which is preliminary data.</text>
</comment>
<dbReference type="Proteomes" id="UP000436181">
    <property type="component" value="Unassembled WGS sequence"/>
</dbReference>
<dbReference type="RefSeq" id="WP_151844546.1">
    <property type="nucleotide sequence ID" value="NZ_WBZJ01000002.1"/>
</dbReference>
<evidence type="ECO:0000259" key="2">
    <source>
        <dbReference type="Pfam" id="PF13625"/>
    </source>
</evidence>
<dbReference type="Pfam" id="PF13625">
    <property type="entry name" value="Helicase_C_3"/>
    <property type="match status" value="1"/>
</dbReference>
<feature type="region of interest" description="Disordered" evidence="1">
    <location>
        <begin position="258"/>
        <end position="279"/>
    </location>
</feature>
<sequence>MTQHGDFFPSYLQWLACHDDEVLHHFFTDMLESTYPDGTRHLNSLAMHSPGSLDALLTQLDGVELAILHAATELDAGRYPASFEEILDTLAELFEITGTPAERIPTTDHVRAAAARLLHRGLLFSPELALTAPATDVIELLTTEPATLLGVPPQLPDCFNPGTTHVWRLVDAHRNPQPEADLRRTLEELSPRQQAVLRTLHANGGVGHSAAFAADADPDHPLAKMVSAGVLDLIDDTTARISGRVQQALREAVVSPAGGTWVRPDSTDGTDPPTPADPAEAHSAVAEVVQFLTELADILEEVAQAPLAPLAKGGIGVRDVRKLAKQLGRPEDYIVSRLDWLLACGLIALDEATPRYQGSPAHVYAVTERALDVLEADIASQWAELLLGWAGSGYSPWMHHEELRQGHPQLWSAHTARIRRFLPEALLQAGPSREGVWEHVWRLRPYLAWSTPQAHWERLLEDMAQLGLVVLHGDQVAITPALQGFHAALATPEDAPETPREVLTAHLQSLLPDYTDMLIVQGDHTILAPGPLRPEDTHTLSSFATKESSGIATVWRVTPALAQQAIARGRSAEAILDFLGRMSPARTVDSLPQSLRYLLSDAQRAVSAGRTPHTDAGSFTAYRVPTPVGTVELPPREREELRTIVVPQVVEQVQEYRDAVSENGLDGDGAVTATTPAEIKEALRQAESARTPVEVSYADADNQTVTVLCQVVTVSPSRVTVVRISDQDILHLHMHRMIGARIGGFDDDNPA</sequence>
<evidence type="ECO:0000313" key="4">
    <source>
        <dbReference type="Proteomes" id="UP000436181"/>
    </source>
</evidence>
<feature type="domain" description="Helicase XPB/Ssl2 N-terminal" evidence="2">
    <location>
        <begin position="518"/>
        <end position="607"/>
    </location>
</feature>
<proteinExistence type="predicted"/>
<evidence type="ECO:0000256" key="1">
    <source>
        <dbReference type="SAM" id="MobiDB-lite"/>
    </source>
</evidence>
<protein>
    <recommendedName>
        <fullName evidence="2">Helicase XPB/Ssl2 N-terminal domain-containing protein</fullName>
    </recommendedName>
</protein>
<dbReference type="InterPro" id="IPR032830">
    <property type="entry name" value="XPB/Ssl2_N"/>
</dbReference>
<keyword evidence="4" id="KW-1185">Reference proteome</keyword>
<reference evidence="3 4" key="1">
    <citation type="submission" date="2019-10" db="EMBL/GenBank/DDBJ databases">
        <title>Corynebacterium sp novel species isolated from the respiratory tract of Marmot.</title>
        <authorList>
            <person name="Zhang G."/>
        </authorList>
    </citation>
    <scope>NUCLEOTIDE SEQUENCE [LARGE SCALE GENOMIC DNA]</scope>
    <source>
        <strain evidence="3 4">336</strain>
    </source>
</reference>
<organism evidence="3 4">
    <name type="scientific">Corynebacterium zhongnanshanii</name>
    <dbReference type="NCBI Taxonomy" id="2768834"/>
    <lineage>
        <taxon>Bacteria</taxon>
        <taxon>Bacillati</taxon>
        <taxon>Actinomycetota</taxon>
        <taxon>Actinomycetes</taxon>
        <taxon>Mycobacteriales</taxon>
        <taxon>Corynebacteriaceae</taxon>
        <taxon>Corynebacterium</taxon>
    </lineage>
</organism>